<dbReference type="SUPFAM" id="SSF47413">
    <property type="entry name" value="lambda repressor-like DNA-binding domains"/>
    <property type="match status" value="1"/>
</dbReference>
<name>A0ABP5VL69_9ACTN</name>
<dbReference type="InterPro" id="IPR011990">
    <property type="entry name" value="TPR-like_helical_dom_sf"/>
</dbReference>
<protein>
    <recommendedName>
        <fullName evidence="1">HTH cro/C1-type domain-containing protein</fullName>
    </recommendedName>
</protein>
<dbReference type="Proteomes" id="UP001501231">
    <property type="component" value="Unassembled WGS sequence"/>
</dbReference>
<dbReference type="RefSeq" id="WP_344587576.1">
    <property type="nucleotide sequence ID" value="NZ_BAAARW010000004.1"/>
</dbReference>
<dbReference type="CDD" id="cd00093">
    <property type="entry name" value="HTH_XRE"/>
    <property type="match status" value="1"/>
</dbReference>
<dbReference type="InterPro" id="IPR010982">
    <property type="entry name" value="Lambda_DNA-bd_dom_sf"/>
</dbReference>
<dbReference type="PROSITE" id="PS50943">
    <property type="entry name" value="HTH_CROC1"/>
    <property type="match status" value="1"/>
</dbReference>
<evidence type="ECO:0000313" key="3">
    <source>
        <dbReference type="Proteomes" id="UP001501231"/>
    </source>
</evidence>
<keyword evidence="3" id="KW-1185">Reference proteome</keyword>
<dbReference type="InterPro" id="IPR001387">
    <property type="entry name" value="Cro/C1-type_HTH"/>
</dbReference>
<comment type="caution">
    <text evidence="2">The sequence shown here is derived from an EMBL/GenBank/DDBJ whole genome shotgun (WGS) entry which is preliminary data.</text>
</comment>
<accession>A0ABP5VL69</accession>
<dbReference type="Gene3D" id="1.10.260.40">
    <property type="entry name" value="lambda repressor-like DNA-binding domains"/>
    <property type="match status" value="1"/>
</dbReference>
<evidence type="ECO:0000259" key="1">
    <source>
        <dbReference type="PROSITE" id="PS50943"/>
    </source>
</evidence>
<dbReference type="SUPFAM" id="SSF48452">
    <property type="entry name" value="TPR-like"/>
    <property type="match status" value="1"/>
</dbReference>
<dbReference type="EMBL" id="BAAARW010000004">
    <property type="protein sequence ID" value="GAA2406246.1"/>
    <property type="molecule type" value="Genomic_DNA"/>
</dbReference>
<proteinExistence type="predicted"/>
<dbReference type="Gene3D" id="1.25.40.10">
    <property type="entry name" value="Tetratricopeptide repeat domain"/>
    <property type="match status" value="1"/>
</dbReference>
<gene>
    <name evidence="2" type="ORF">GCM10010191_12820</name>
</gene>
<sequence>MEVRTFPEALRAIMETNGWSQTDLARELGVSQVWVSEVSRGIKDTTVTKAVGLLARVGWEVRISPRVEDPVQRREFMAGAASVIFMPSRKTSPYQDPSYVAALADVLARNRYELGGVPLIVTAVNHVTRIEKAVVECRDPALQSAGSSLSNQAALVLYDAGRLDAADRAAVLSLELATRANDLSGQARSYEGLSRISLYRGDFSRAVVYAERGLKISDLTNSQSAALNMRLGRSLALISGQRASSRSALDRARSIGGLSPFEEAALVGDVGIGFGHLRVYREAGALLSKAAESIGQWSPLFQAQYLGRQIQTSLRAADPAFAADRMTELARALPLVTSARVNKRATEILKASAPWVRVPEVRVAREHLQSVLPPSEGEKG</sequence>
<evidence type="ECO:0000313" key="2">
    <source>
        <dbReference type="EMBL" id="GAA2406246.1"/>
    </source>
</evidence>
<feature type="domain" description="HTH cro/C1-type" evidence="1">
    <location>
        <begin position="10"/>
        <end position="32"/>
    </location>
</feature>
<reference evidence="3" key="1">
    <citation type="journal article" date="2019" name="Int. J. Syst. Evol. Microbiol.">
        <title>The Global Catalogue of Microorganisms (GCM) 10K type strain sequencing project: providing services to taxonomists for standard genome sequencing and annotation.</title>
        <authorList>
            <consortium name="The Broad Institute Genomics Platform"/>
            <consortium name="The Broad Institute Genome Sequencing Center for Infectious Disease"/>
            <person name="Wu L."/>
            <person name="Ma J."/>
        </authorList>
    </citation>
    <scope>NUCLEOTIDE SEQUENCE [LARGE SCALE GENOMIC DNA]</scope>
    <source>
        <strain evidence="3">JCM 3325</strain>
    </source>
</reference>
<organism evidence="2 3">
    <name type="scientific">Actinomadura vinacea</name>
    <dbReference type="NCBI Taxonomy" id="115336"/>
    <lineage>
        <taxon>Bacteria</taxon>
        <taxon>Bacillati</taxon>
        <taxon>Actinomycetota</taxon>
        <taxon>Actinomycetes</taxon>
        <taxon>Streptosporangiales</taxon>
        <taxon>Thermomonosporaceae</taxon>
        <taxon>Actinomadura</taxon>
    </lineage>
</organism>